<sequence>METRKSAKAQTKRKSRRSGHGSVRSVVPSHLETKPIVQRVYLYMQLKQILHMPVVSYPLELHLYHVKNTLQKMCDHYTKETIIYQNEFTLDRPAFAMGIMQDNVDDMNTFSDNPLIVTLYQRIPRHRKEDLITVGVVRGDASERDLEEGGGDARTGAALDEDVSEDVSGGDQYVEETLEFVSRGHCDLLQLFQSKRFINNIQIMLYPQYISKLQTRTAQKITTVSNWHMYSILPILKNNHFSNLVFITFESLYNASEDLHSRAAHLGMSISMRATAVDGDEPDGQPEVLPLCTFYSFVVQVINDQKAVVVWESIKRDLLNLGPFGVSTVQMETNLHVPVLRIFQGLLKTHDVDFKLENINPVEDSALINNSMHRYVLTAEMQDIIEAAIVNNEYEILLQLYDEVPNNVLYEGVINPSIFGYPHMNTCRFASVLTPVARHSTETTPHTTAVPAPDLPMFAIVKLCFFHTLTKHHEPLDTYNESNMKAGQLQRCFTVNPHVEKSNSDILKELYRRFDELVKDVISYIIKHDVTSIDDRRNYFCCTINNLNNLLINICGYDFNVSMPTKNNIEFREMLTHMYKDLMDRIIRILNDCGWEALGNCVLNKERDQQRLRRLLDEHRSLCMVGECGLADQLFAELKSACSSKILLNFYVFLNSVQNLNFDYAKTYLLTQVENNWDGEYFVNLLQLYIDYQVELKAETEEKERREQEMKMAAKMLPAKMLQAKMLPNVNMDMKPPQAFSNMIAKLRNFATANNLDCEAWILLYCYYQEKGYLSGMEYTRWKYENLYHVPSRKMLLTPTPLFEAFLPANFDLTDRSAHVVKFYGVFKTFARLGAYAFAETVYNQIAKDFTVNETYLVTTTLKMLQGQIDGNFKVRNLPTNRSESGKMIKFHQAHINGHVEYSRHRYPQAIECFKELLYIEKTNTSTLSLFYLGLLRLAHLSFEFGDYEVALHAYELCVPSSKLEKNFLANYGMGLTLYYLNRLEDAIAYLARTTEIDIYLPDSWGFLAIINLRLGRNKLALNCWKMAKQYPEITMSPCVYNELDKIKYSDIDLLVDDDQPTTVNKSANI</sequence>
<proteinExistence type="predicted"/>
<evidence type="ECO:0000256" key="4">
    <source>
        <dbReference type="SAM" id="MobiDB-lite"/>
    </source>
</evidence>
<dbReference type="GO" id="GO:0060271">
    <property type="term" value="P:cilium assembly"/>
    <property type="evidence" value="ECO:0007669"/>
    <property type="project" value="TreeGrafter"/>
</dbReference>
<reference evidence="6" key="1">
    <citation type="submission" date="2025-08" db="UniProtKB">
        <authorList>
            <consortium name="RefSeq"/>
        </authorList>
    </citation>
    <scope>IDENTIFICATION</scope>
    <source>
        <strain evidence="6">15085-1641.00</strain>
        <tissue evidence="6">Whole body</tissue>
    </source>
</reference>
<dbReference type="AlphaFoldDB" id="A0A6J1LUW4"/>
<evidence type="ECO:0000313" key="6">
    <source>
        <dbReference type="RefSeq" id="XP_023170876.2"/>
    </source>
</evidence>
<dbReference type="OrthoDB" id="10262375at2759"/>
<accession>A0A6J1LUW4</accession>
<evidence type="ECO:0000256" key="1">
    <source>
        <dbReference type="ARBA" id="ARBA00022737"/>
    </source>
</evidence>
<keyword evidence="2" id="KW-0802">TPR repeat</keyword>
<evidence type="ECO:0000313" key="5">
    <source>
        <dbReference type="Proteomes" id="UP000504633"/>
    </source>
</evidence>
<dbReference type="GO" id="GO:0003341">
    <property type="term" value="P:cilium movement"/>
    <property type="evidence" value="ECO:0007669"/>
    <property type="project" value="TreeGrafter"/>
</dbReference>
<protein>
    <submittedName>
        <fullName evidence="6">Uncharacterized protein LOC111599451 isoform X1</fullName>
    </submittedName>
</protein>
<organism evidence="5 6">
    <name type="scientific">Drosophila hydei</name>
    <name type="common">Fruit fly</name>
    <dbReference type="NCBI Taxonomy" id="7224"/>
    <lineage>
        <taxon>Eukaryota</taxon>
        <taxon>Metazoa</taxon>
        <taxon>Ecdysozoa</taxon>
        <taxon>Arthropoda</taxon>
        <taxon>Hexapoda</taxon>
        <taxon>Insecta</taxon>
        <taxon>Pterygota</taxon>
        <taxon>Neoptera</taxon>
        <taxon>Endopterygota</taxon>
        <taxon>Diptera</taxon>
        <taxon>Brachycera</taxon>
        <taxon>Muscomorpha</taxon>
        <taxon>Ephydroidea</taxon>
        <taxon>Drosophilidae</taxon>
        <taxon>Drosophila</taxon>
    </lineage>
</organism>
<dbReference type="PANTHER" id="PTHR44314:SF1">
    <property type="entry name" value="CILIA- AND FLAGELLA-ASSOCIATED PROTEIN 70"/>
    <property type="match status" value="1"/>
</dbReference>
<dbReference type="SMART" id="SM00028">
    <property type="entry name" value="TPR"/>
    <property type="match status" value="3"/>
</dbReference>
<dbReference type="InterPro" id="IPR052628">
    <property type="entry name" value="CFAP70"/>
</dbReference>
<dbReference type="InterPro" id="IPR019734">
    <property type="entry name" value="TPR_rpt"/>
</dbReference>
<dbReference type="SUPFAM" id="SSF48452">
    <property type="entry name" value="TPR-like"/>
    <property type="match status" value="1"/>
</dbReference>
<keyword evidence="5" id="KW-1185">Reference proteome</keyword>
<feature type="compositionally biased region" description="Basic residues" evidence="4">
    <location>
        <begin position="1"/>
        <end position="19"/>
    </location>
</feature>
<evidence type="ECO:0000256" key="2">
    <source>
        <dbReference type="ARBA" id="ARBA00022803"/>
    </source>
</evidence>
<dbReference type="GO" id="GO:0070062">
    <property type="term" value="C:extracellular exosome"/>
    <property type="evidence" value="ECO:0007669"/>
    <property type="project" value="TreeGrafter"/>
</dbReference>
<dbReference type="OMA" id="LECWKMA"/>
<dbReference type="PANTHER" id="PTHR44314">
    <property type="entry name" value="CILIA- AND FLAGELLA-ASSOCIATED PROTEIN 70"/>
    <property type="match status" value="1"/>
</dbReference>
<dbReference type="RefSeq" id="XP_023170876.2">
    <property type="nucleotide sequence ID" value="XM_023315108.2"/>
</dbReference>
<feature type="region of interest" description="Disordered" evidence="4">
    <location>
        <begin position="1"/>
        <end position="26"/>
    </location>
</feature>
<dbReference type="InterPro" id="IPR011990">
    <property type="entry name" value="TPR-like_helical_dom_sf"/>
</dbReference>
<dbReference type="GeneID" id="111599451"/>
<evidence type="ECO:0000256" key="3">
    <source>
        <dbReference type="SAM" id="Coils"/>
    </source>
</evidence>
<keyword evidence="1" id="KW-0677">Repeat</keyword>
<dbReference type="Gene3D" id="1.25.40.10">
    <property type="entry name" value="Tetratricopeptide repeat domain"/>
    <property type="match status" value="1"/>
</dbReference>
<name>A0A6J1LUW4_DROHY</name>
<feature type="coiled-coil region" evidence="3">
    <location>
        <begin position="689"/>
        <end position="716"/>
    </location>
</feature>
<dbReference type="Proteomes" id="UP000504633">
    <property type="component" value="Unplaced"/>
</dbReference>
<dbReference type="GO" id="GO:0031514">
    <property type="term" value="C:motile cilium"/>
    <property type="evidence" value="ECO:0007669"/>
    <property type="project" value="TreeGrafter"/>
</dbReference>
<dbReference type="KEGG" id="dhe:111599451"/>
<keyword evidence="3" id="KW-0175">Coiled coil</keyword>
<gene>
    <name evidence="6" type="primary">LOC111599451</name>
</gene>